<gene>
    <name evidence="1" type="ORF">SAY87_028001</name>
</gene>
<reference evidence="1 2" key="1">
    <citation type="journal article" date="2023" name="Hortic Res">
        <title>Pangenome of water caltrop reveals structural variations and asymmetric subgenome divergence after allopolyploidization.</title>
        <authorList>
            <person name="Zhang X."/>
            <person name="Chen Y."/>
            <person name="Wang L."/>
            <person name="Yuan Y."/>
            <person name="Fang M."/>
            <person name="Shi L."/>
            <person name="Lu R."/>
            <person name="Comes H.P."/>
            <person name="Ma Y."/>
            <person name="Chen Y."/>
            <person name="Huang G."/>
            <person name="Zhou Y."/>
            <person name="Zheng Z."/>
            <person name="Qiu Y."/>
        </authorList>
    </citation>
    <scope>NUCLEOTIDE SEQUENCE [LARGE SCALE GENOMIC DNA]</scope>
    <source>
        <tissue evidence="1">Roots</tissue>
    </source>
</reference>
<organism evidence="1 2">
    <name type="scientific">Trapa incisa</name>
    <dbReference type="NCBI Taxonomy" id="236973"/>
    <lineage>
        <taxon>Eukaryota</taxon>
        <taxon>Viridiplantae</taxon>
        <taxon>Streptophyta</taxon>
        <taxon>Embryophyta</taxon>
        <taxon>Tracheophyta</taxon>
        <taxon>Spermatophyta</taxon>
        <taxon>Magnoliopsida</taxon>
        <taxon>eudicotyledons</taxon>
        <taxon>Gunneridae</taxon>
        <taxon>Pentapetalae</taxon>
        <taxon>rosids</taxon>
        <taxon>malvids</taxon>
        <taxon>Myrtales</taxon>
        <taxon>Lythraceae</taxon>
        <taxon>Trapa</taxon>
    </lineage>
</organism>
<dbReference type="GO" id="GO:0005886">
    <property type="term" value="C:plasma membrane"/>
    <property type="evidence" value="ECO:0007669"/>
    <property type="project" value="InterPro"/>
</dbReference>
<sequence>MEVNNVSGDGDEYIDMEISSSPLDELGSPMKQCRGFEFAVTSTAQDGLETKEFPADELFYKGKLLPLHLPPRLQMVERLRSPKTRRSYHGQDGDEFQEDDMLLLPTVLVMPSVAPRMGTSTWLIRNILPSGPAGSVVRSTMWKTTTSSRPMSSGISFTLKRSSS</sequence>
<dbReference type="AlphaFoldDB" id="A0AAN7QNF5"/>
<dbReference type="GO" id="GO:0019210">
    <property type="term" value="F:kinase inhibitor activity"/>
    <property type="evidence" value="ECO:0007669"/>
    <property type="project" value="InterPro"/>
</dbReference>
<dbReference type="PANTHER" id="PTHR33312">
    <property type="entry name" value="MEMBRANE-ASSOCIATED KINASE REGULATOR 4-RELATED"/>
    <property type="match status" value="1"/>
</dbReference>
<keyword evidence="2" id="KW-1185">Reference proteome</keyword>
<accession>A0AAN7QNF5</accession>
<name>A0AAN7QNF5_9MYRT</name>
<protein>
    <submittedName>
        <fullName evidence="1">Uncharacterized protein</fullName>
    </submittedName>
</protein>
<proteinExistence type="predicted"/>
<evidence type="ECO:0000313" key="2">
    <source>
        <dbReference type="Proteomes" id="UP001345219"/>
    </source>
</evidence>
<dbReference type="InterPro" id="IPR039620">
    <property type="entry name" value="BKI1/MAKR1/3/4"/>
</dbReference>
<dbReference type="Proteomes" id="UP001345219">
    <property type="component" value="Chromosome 22"/>
</dbReference>
<evidence type="ECO:0000313" key="1">
    <source>
        <dbReference type="EMBL" id="KAK4772982.1"/>
    </source>
</evidence>
<comment type="caution">
    <text evidence="1">The sequence shown here is derived from an EMBL/GenBank/DDBJ whole genome shotgun (WGS) entry which is preliminary data.</text>
</comment>
<dbReference type="EMBL" id="JAXIOK010000004">
    <property type="protein sequence ID" value="KAK4772982.1"/>
    <property type="molecule type" value="Genomic_DNA"/>
</dbReference>
<dbReference type="PANTHER" id="PTHR33312:SF21">
    <property type="entry name" value="MEMBRANE-ASSOCIATED KINASE REGULATOR 3-RELATED"/>
    <property type="match status" value="1"/>
</dbReference>